<evidence type="ECO:0000256" key="7">
    <source>
        <dbReference type="ARBA" id="ARBA00083243"/>
    </source>
</evidence>
<gene>
    <name evidence="9" type="ORF">FAA86_07150</name>
</gene>
<comment type="caution">
    <text evidence="9">The sequence shown here is derived from an EMBL/GenBank/DDBJ whole genome shotgun (WGS) entry which is preliminary data.</text>
</comment>
<accession>A0A4S8Q8Z6</accession>
<evidence type="ECO:0000256" key="1">
    <source>
        <dbReference type="ARBA" id="ARBA00009437"/>
    </source>
</evidence>
<dbReference type="InterPro" id="IPR036388">
    <property type="entry name" value="WH-like_DNA-bd_sf"/>
</dbReference>
<evidence type="ECO:0000256" key="3">
    <source>
        <dbReference type="ARBA" id="ARBA00023125"/>
    </source>
</evidence>
<dbReference type="InterPro" id="IPR036390">
    <property type="entry name" value="WH_DNA-bd_sf"/>
</dbReference>
<organism evidence="9 10">
    <name type="scientific">Rhizobium rosettiformans W3</name>
    <dbReference type="NCBI Taxonomy" id="538378"/>
    <lineage>
        <taxon>Bacteria</taxon>
        <taxon>Pseudomonadati</taxon>
        <taxon>Pseudomonadota</taxon>
        <taxon>Alphaproteobacteria</taxon>
        <taxon>Hyphomicrobiales</taxon>
        <taxon>Rhizobiaceae</taxon>
        <taxon>Rhizobium/Agrobacterium group</taxon>
        <taxon>Rhizobium</taxon>
    </lineage>
</organism>
<dbReference type="Gene3D" id="3.40.190.290">
    <property type="match status" value="1"/>
</dbReference>
<evidence type="ECO:0000256" key="4">
    <source>
        <dbReference type="ARBA" id="ARBA00023163"/>
    </source>
</evidence>
<dbReference type="SUPFAM" id="SSF46785">
    <property type="entry name" value="Winged helix' DNA-binding domain"/>
    <property type="match status" value="1"/>
</dbReference>
<reference evidence="9 10" key="1">
    <citation type="submission" date="2019-04" db="EMBL/GenBank/DDBJ databases">
        <title>genome sequence of strain W3.</title>
        <authorList>
            <person name="Gao J."/>
            <person name="Sun J."/>
        </authorList>
    </citation>
    <scope>NUCLEOTIDE SEQUENCE [LARGE SCALE GENOMIC DNA]</scope>
    <source>
        <strain evidence="9 10">W3</strain>
    </source>
</reference>
<dbReference type="InterPro" id="IPR058163">
    <property type="entry name" value="LysR-type_TF_proteobact-type"/>
</dbReference>
<dbReference type="InterPro" id="IPR000847">
    <property type="entry name" value="LysR_HTH_N"/>
</dbReference>
<dbReference type="SUPFAM" id="SSF53850">
    <property type="entry name" value="Periplasmic binding protein-like II"/>
    <property type="match status" value="1"/>
</dbReference>
<dbReference type="GO" id="GO:0003677">
    <property type="term" value="F:DNA binding"/>
    <property type="evidence" value="ECO:0007669"/>
    <property type="project" value="UniProtKB-KW"/>
</dbReference>
<evidence type="ECO:0000256" key="5">
    <source>
        <dbReference type="ARBA" id="ARBA00054626"/>
    </source>
</evidence>
<dbReference type="InterPro" id="IPR005119">
    <property type="entry name" value="LysR_subst-bd"/>
</dbReference>
<dbReference type="Gene3D" id="1.10.10.10">
    <property type="entry name" value="Winged helix-like DNA-binding domain superfamily/Winged helix DNA-binding domain"/>
    <property type="match status" value="1"/>
</dbReference>
<dbReference type="Pfam" id="PF03466">
    <property type="entry name" value="LysR_substrate"/>
    <property type="match status" value="1"/>
</dbReference>
<evidence type="ECO:0000313" key="10">
    <source>
        <dbReference type="Proteomes" id="UP000307378"/>
    </source>
</evidence>
<protein>
    <recommendedName>
        <fullName evidence="6">HTH-type transcriptional regulator TtuA</fullName>
    </recommendedName>
    <alternativeName>
        <fullName evidence="7">Tartrate utilization transcriptional regulator</fullName>
    </alternativeName>
</protein>
<dbReference type="FunFam" id="1.10.10.10:FF:000001">
    <property type="entry name" value="LysR family transcriptional regulator"/>
    <property type="match status" value="1"/>
</dbReference>
<keyword evidence="2" id="KW-0805">Transcription regulation</keyword>
<dbReference type="Pfam" id="PF00126">
    <property type="entry name" value="HTH_1"/>
    <property type="match status" value="1"/>
</dbReference>
<name>A0A4S8Q8Z6_9HYPH</name>
<evidence type="ECO:0000256" key="2">
    <source>
        <dbReference type="ARBA" id="ARBA00023015"/>
    </source>
</evidence>
<dbReference type="GO" id="GO:0003700">
    <property type="term" value="F:DNA-binding transcription factor activity"/>
    <property type="evidence" value="ECO:0007669"/>
    <property type="project" value="InterPro"/>
</dbReference>
<dbReference type="Proteomes" id="UP000307378">
    <property type="component" value="Unassembled WGS sequence"/>
</dbReference>
<dbReference type="PROSITE" id="PS50931">
    <property type="entry name" value="HTH_LYSR"/>
    <property type="match status" value="1"/>
</dbReference>
<dbReference type="PANTHER" id="PTHR30537">
    <property type="entry name" value="HTH-TYPE TRANSCRIPTIONAL REGULATOR"/>
    <property type="match status" value="1"/>
</dbReference>
<comment type="function">
    <text evidence="5">Transcriptional regulator of the ttuABCDE tartrate utilization operon.</text>
</comment>
<comment type="similarity">
    <text evidence="1">Belongs to the LysR transcriptional regulatory family.</text>
</comment>
<proteinExistence type="inferred from homology"/>
<dbReference type="CDD" id="cd08422">
    <property type="entry name" value="PBP2_CrgA_like"/>
    <property type="match status" value="1"/>
</dbReference>
<feature type="domain" description="HTH lysR-type" evidence="8">
    <location>
        <begin position="1"/>
        <end position="59"/>
    </location>
</feature>
<dbReference type="AlphaFoldDB" id="A0A4S8Q8Z6"/>
<evidence type="ECO:0000256" key="6">
    <source>
        <dbReference type="ARBA" id="ARBA00067332"/>
    </source>
</evidence>
<dbReference type="RefSeq" id="WP_136539343.1">
    <property type="nucleotide sequence ID" value="NZ_STGU01000003.1"/>
</dbReference>
<evidence type="ECO:0000259" key="8">
    <source>
        <dbReference type="PROSITE" id="PS50931"/>
    </source>
</evidence>
<sequence length="303" mass="33323">MGELEAIRTFLTVADQSSFSAAARLLGMTPASVTRTVSGLEEQLGVQLLLRTTRKVSLTSAGAAYAARVAPLAEGLARATEETRDLQKVTAGSLRVSAPMSLGMKVLPTVLSQFAIIHPRTSVAIELSDRFVDIVQENYDLAIRISGPPTDKSTIWRKIRPVPRLLVAAPSFLTRQGTPKVPEDLTTLECLSYHDQSKTETWELTRSGQTRTVEARGRFAINNGDFLCKLAVEGEGIALLPRFIVQEELQKGALVEVLPGWSTPEIWLTLYYPPYEQLPLRVATFSDFFEAFIKESWDAGPTS</sequence>
<dbReference type="PANTHER" id="PTHR30537:SF5">
    <property type="entry name" value="HTH-TYPE TRANSCRIPTIONAL ACTIVATOR TTDR-RELATED"/>
    <property type="match status" value="1"/>
</dbReference>
<dbReference type="EMBL" id="STGU01000003">
    <property type="protein sequence ID" value="THV37359.1"/>
    <property type="molecule type" value="Genomic_DNA"/>
</dbReference>
<evidence type="ECO:0000313" key="9">
    <source>
        <dbReference type="EMBL" id="THV37359.1"/>
    </source>
</evidence>
<keyword evidence="3" id="KW-0238">DNA-binding</keyword>
<keyword evidence="4" id="KW-0804">Transcription</keyword>